<evidence type="ECO:0000256" key="5">
    <source>
        <dbReference type="ARBA" id="ARBA00022605"/>
    </source>
</evidence>
<dbReference type="InterPro" id="IPR045229">
    <property type="entry name" value="TPP_enz"/>
</dbReference>
<evidence type="ECO:0000256" key="7">
    <source>
        <dbReference type="ARBA" id="ARBA00022723"/>
    </source>
</evidence>
<keyword evidence="10 12" id="KW-0100">Branched-chain amino acid biosynthesis</keyword>
<dbReference type="InterPro" id="IPR012000">
    <property type="entry name" value="Thiamin_PyroP_enz_cen_dom"/>
</dbReference>
<gene>
    <name evidence="16" type="primary">ilvB</name>
    <name evidence="16" type="ORF">LKD22_06715</name>
</gene>
<feature type="domain" description="Thiamine pyrophosphate enzyme TPP-binding" evidence="14">
    <location>
        <begin position="382"/>
        <end position="529"/>
    </location>
</feature>
<dbReference type="InterPro" id="IPR029061">
    <property type="entry name" value="THDP-binding"/>
</dbReference>
<dbReference type="PANTHER" id="PTHR18968:SF13">
    <property type="entry name" value="ACETOLACTATE SYNTHASE CATALYTIC SUBUNIT, MITOCHONDRIAL"/>
    <property type="match status" value="1"/>
</dbReference>
<dbReference type="CDD" id="cd07035">
    <property type="entry name" value="TPP_PYR_POX_like"/>
    <property type="match status" value="1"/>
</dbReference>
<keyword evidence="6 12" id="KW-0808">Transferase</keyword>
<dbReference type="SUPFAM" id="SSF52518">
    <property type="entry name" value="Thiamin diphosphate-binding fold (THDP-binding)"/>
    <property type="match status" value="2"/>
</dbReference>
<evidence type="ECO:0000259" key="13">
    <source>
        <dbReference type="Pfam" id="PF00205"/>
    </source>
</evidence>
<evidence type="ECO:0000256" key="4">
    <source>
        <dbReference type="ARBA" id="ARBA00013145"/>
    </source>
</evidence>
<feature type="domain" description="Thiamine pyrophosphate enzyme central" evidence="13">
    <location>
        <begin position="191"/>
        <end position="325"/>
    </location>
</feature>
<dbReference type="InterPro" id="IPR012846">
    <property type="entry name" value="Acetolactate_synth_lsu"/>
</dbReference>
<keyword evidence="7 12" id="KW-0479">Metal-binding</keyword>
<organism evidence="16 17">
    <name type="scientific">Agathobaculum butyriciproducens</name>
    <dbReference type="NCBI Taxonomy" id="1628085"/>
    <lineage>
        <taxon>Bacteria</taxon>
        <taxon>Bacillati</taxon>
        <taxon>Bacillota</taxon>
        <taxon>Clostridia</taxon>
        <taxon>Eubacteriales</taxon>
        <taxon>Butyricicoccaceae</taxon>
        <taxon>Agathobaculum</taxon>
    </lineage>
</organism>
<dbReference type="InterPro" id="IPR012001">
    <property type="entry name" value="Thiamin_PyroP_enz_TPP-bd_dom"/>
</dbReference>
<dbReference type="FunFam" id="3.40.50.970:FF:000007">
    <property type="entry name" value="Acetolactate synthase"/>
    <property type="match status" value="1"/>
</dbReference>
<feature type="domain" description="Thiamine pyrophosphate enzyme N-terminal TPP-binding" evidence="15">
    <location>
        <begin position="4"/>
        <end position="116"/>
    </location>
</feature>
<keyword evidence="17" id="KW-1185">Reference proteome</keyword>
<dbReference type="SUPFAM" id="SSF52467">
    <property type="entry name" value="DHS-like NAD/FAD-binding domain"/>
    <property type="match status" value="1"/>
</dbReference>
<comment type="pathway">
    <text evidence="2 12">Amino-acid biosynthesis; L-valine biosynthesis; L-valine from pyruvate: step 1/4.</text>
</comment>
<dbReference type="PROSITE" id="PS00187">
    <property type="entry name" value="TPP_ENZYMES"/>
    <property type="match status" value="1"/>
</dbReference>
<dbReference type="AlphaFoldDB" id="A0AAW4W0B9"/>
<dbReference type="InterPro" id="IPR011766">
    <property type="entry name" value="TPP_enzyme_TPP-bd"/>
</dbReference>
<dbReference type="GO" id="GO:0009099">
    <property type="term" value="P:L-valine biosynthetic process"/>
    <property type="evidence" value="ECO:0007669"/>
    <property type="project" value="TreeGrafter"/>
</dbReference>
<evidence type="ECO:0000256" key="12">
    <source>
        <dbReference type="RuleBase" id="RU003591"/>
    </source>
</evidence>
<dbReference type="GO" id="GO:0003984">
    <property type="term" value="F:acetolactate synthase activity"/>
    <property type="evidence" value="ECO:0007669"/>
    <property type="project" value="UniProtKB-EC"/>
</dbReference>
<dbReference type="Pfam" id="PF02776">
    <property type="entry name" value="TPP_enzyme_N"/>
    <property type="match status" value="1"/>
</dbReference>
<dbReference type="Proteomes" id="UP001298753">
    <property type="component" value="Unassembled WGS sequence"/>
</dbReference>
<dbReference type="GO" id="GO:0005948">
    <property type="term" value="C:acetolactate synthase complex"/>
    <property type="evidence" value="ECO:0007669"/>
    <property type="project" value="TreeGrafter"/>
</dbReference>
<sequence>MVKNGAEILIDALVEQGVDTIFGYPGGAVLNIYDALYKNSDRIRHILTAHEQGAAHAADGYARATGKVGVCLATSGPGATNLVTGIATAYMDSIPMVAITGNVGTSLIGRDSFQEVYIAGITMPITKHNFVVRDVEELADTVRDAFRIAASGRPGPVLIDIPKDITAAKCEFIPKGKVEINETYEISDEELQTVADMIAASERPMIYYGGGVETSDAGDMLLQLQRKADIPSAHTMMAIGCIPDTEPLSLGMIGMHGTVSAAWAVERCDLLVCIGARFSDRVATNTKRFAPSAKVIHVDIDNAEINKNIGVDYAIVSDAETFLEKVMPYIKEAKHDAWRAQITEWQTKLDYVPKDDESVIHPHQLLRTVAEETPEDTIIATDVGQHQLWSAQYNGRKHVRQFLTSGGLGTMGFGYGAALGAQVAFPDRTVVHITGDGSFHMNLNEICTAVSYNLPVITIIMNNRVLGNVRQWQTMFYGGRYSQTDPHRKTDYVKLADAFGARGFRVSNIAELRDALREAMKRTGPVLIDAQIDKDERVLPMIPAGGTVDDLVTE</sequence>
<dbReference type="PANTHER" id="PTHR18968">
    <property type="entry name" value="THIAMINE PYROPHOSPHATE ENZYMES"/>
    <property type="match status" value="1"/>
</dbReference>
<comment type="pathway">
    <text evidence="1 12">Amino-acid biosynthesis; L-isoleucine biosynthesis; L-isoleucine from 2-oxobutanoate: step 1/4.</text>
</comment>
<evidence type="ECO:0000313" key="17">
    <source>
        <dbReference type="Proteomes" id="UP001298753"/>
    </source>
</evidence>
<dbReference type="GO" id="GO:0050660">
    <property type="term" value="F:flavin adenine dinucleotide binding"/>
    <property type="evidence" value="ECO:0007669"/>
    <property type="project" value="InterPro"/>
</dbReference>
<dbReference type="CDD" id="cd02015">
    <property type="entry name" value="TPP_AHAS"/>
    <property type="match status" value="1"/>
</dbReference>
<evidence type="ECO:0000256" key="10">
    <source>
        <dbReference type="ARBA" id="ARBA00023304"/>
    </source>
</evidence>
<evidence type="ECO:0000256" key="6">
    <source>
        <dbReference type="ARBA" id="ARBA00022679"/>
    </source>
</evidence>
<comment type="catalytic activity">
    <reaction evidence="11 12">
        <text>2 pyruvate + H(+) = (2S)-2-acetolactate + CO2</text>
        <dbReference type="Rhea" id="RHEA:25249"/>
        <dbReference type="ChEBI" id="CHEBI:15361"/>
        <dbReference type="ChEBI" id="CHEBI:15378"/>
        <dbReference type="ChEBI" id="CHEBI:16526"/>
        <dbReference type="ChEBI" id="CHEBI:58476"/>
        <dbReference type="EC" id="2.2.1.6"/>
    </reaction>
</comment>
<keyword evidence="9 12" id="KW-0786">Thiamine pyrophosphate</keyword>
<evidence type="ECO:0000259" key="14">
    <source>
        <dbReference type="Pfam" id="PF02775"/>
    </source>
</evidence>
<dbReference type="GO" id="GO:0009097">
    <property type="term" value="P:isoleucine biosynthetic process"/>
    <property type="evidence" value="ECO:0007669"/>
    <property type="project" value="TreeGrafter"/>
</dbReference>
<dbReference type="EMBL" id="JAJEPX010000016">
    <property type="protein sequence ID" value="MCC2176818.1"/>
    <property type="molecule type" value="Genomic_DNA"/>
</dbReference>
<comment type="cofactor">
    <cofactor evidence="12">
        <name>Mg(2+)</name>
        <dbReference type="ChEBI" id="CHEBI:18420"/>
    </cofactor>
    <text evidence="12">Binds 1 Mg(2+) ion per subunit.</text>
</comment>
<dbReference type="Pfam" id="PF00205">
    <property type="entry name" value="TPP_enzyme_M"/>
    <property type="match status" value="1"/>
</dbReference>
<evidence type="ECO:0000256" key="9">
    <source>
        <dbReference type="ARBA" id="ARBA00023052"/>
    </source>
</evidence>
<dbReference type="NCBIfam" id="TIGR00118">
    <property type="entry name" value="acolac_lg"/>
    <property type="match status" value="1"/>
</dbReference>
<evidence type="ECO:0000256" key="8">
    <source>
        <dbReference type="ARBA" id="ARBA00022842"/>
    </source>
</evidence>
<comment type="cofactor">
    <cofactor evidence="12">
        <name>thiamine diphosphate</name>
        <dbReference type="ChEBI" id="CHEBI:58937"/>
    </cofactor>
    <text evidence="12">Binds 1 thiamine pyrophosphate per subunit.</text>
</comment>
<dbReference type="InterPro" id="IPR000399">
    <property type="entry name" value="TPP-bd_CS"/>
</dbReference>
<dbReference type="RefSeq" id="WP_227600626.1">
    <property type="nucleotide sequence ID" value="NZ_DBFBDK010000075.1"/>
</dbReference>
<evidence type="ECO:0000256" key="1">
    <source>
        <dbReference type="ARBA" id="ARBA00004974"/>
    </source>
</evidence>
<dbReference type="InterPro" id="IPR029035">
    <property type="entry name" value="DHS-like_NAD/FAD-binding_dom"/>
</dbReference>
<comment type="caution">
    <text evidence="16">The sequence shown here is derived from an EMBL/GenBank/DDBJ whole genome shotgun (WGS) entry which is preliminary data.</text>
</comment>
<dbReference type="Gene3D" id="3.40.50.970">
    <property type="match status" value="2"/>
</dbReference>
<dbReference type="Pfam" id="PF02775">
    <property type="entry name" value="TPP_enzyme_C"/>
    <property type="match status" value="1"/>
</dbReference>
<proteinExistence type="inferred from homology"/>
<evidence type="ECO:0000256" key="2">
    <source>
        <dbReference type="ARBA" id="ARBA00005025"/>
    </source>
</evidence>
<dbReference type="GO" id="GO:0000287">
    <property type="term" value="F:magnesium ion binding"/>
    <property type="evidence" value="ECO:0007669"/>
    <property type="project" value="UniProtKB-UniRule"/>
</dbReference>
<reference evidence="16 17" key="1">
    <citation type="submission" date="2021-10" db="EMBL/GenBank/DDBJ databases">
        <title>Anaerobic single-cell dispensing facilitates the cultivation of human gut bacteria.</title>
        <authorList>
            <person name="Afrizal A."/>
        </authorList>
    </citation>
    <scope>NUCLEOTIDE SEQUENCE [LARGE SCALE GENOMIC DNA]</scope>
    <source>
        <strain evidence="16 17">CLA-AA-H270</strain>
    </source>
</reference>
<dbReference type="InterPro" id="IPR039368">
    <property type="entry name" value="AHAS_TPP"/>
</dbReference>
<dbReference type="FunFam" id="3.40.50.1220:FF:000008">
    <property type="entry name" value="Acetolactate synthase"/>
    <property type="match status" value="1"/>
</dbReference>
<dbReference type="GO" id="GO:0030976">
    <property type="term" value="F:thiamine pyrophosphate binding"/>
    <property type="evidence" value="ECO:0007669"/>
    <property type="project" value="UniProtKB-UniRule"/>
</dbReference>
<evidence type="ECO:0000313" key="16">
    <source>
        <dbReference type="EMBL" id="MCC2176818.1"/>
    </source>
</evidence>
<accession>A0AAW4W0B9</accession>
<dbReference type="Gene3D" id="3.40.50.1220">
    <property type="entry name" value="TPP-binding domain"/>
    <property type="match status" value="1"/>
</dbReference>
<evidence type="ECO:0000256" key="3">
    <source>
        <dbReference type="ARBA" id="ARBA00007812"/>
    </source>
</evidence>
<dbReference type="GeneID" id="98659145"/>
<name>A0AAW4W0B9_9FIRM</name>
<keyword evidence="5 12" id="KW-0028">Amino-acid biosynthesis</keyword>
<comment type="similarity">
    <text evidence="3 12">Belongs to the TPP enzyme family.</text>
</comment>
<protein>
    <recommendedName>
        <fullName evidence="4 12">Acetolactate synthase</fullName>
        <ecNumber evidence="4 12">2.2.1.6</ecNumber>
    </recommendedName>
</protein>
<evidence type="ECO:0000256" key="11">
    <source>
        <dbReference type="ARBA" id="ARBA00048670"/>
    </source>
</evidence>
<keyword evidence="8 12" id="KW-0460">Magnesium</keyword>
<dbReference type="EC" id="2.2.1.6" evidence="4 12"/>
<evidence type="ECO:0000259" key="15">
    <source>
        <dbReference type="Pfam" id="PF02776"/>
    </source>
</evidence>